<feature type="compositionally biased region" description="Polar residues" evidence="1">
    <location>
        <begin position="119"/>
        <end position="130"/>
    </location>
</feature>
<gene>
    <name evidence="3" type="ORF">P5673_015268</name>
</gene>
<dbReference type="PANTHER" id="PTHR21505:SF12">
    <property type="entry name" value="MADF DOMAIN-CONTAINING PROTEIN-RELATED"/>
    <property type="match status" value="1"/>
</dbReference>
<protein>
    <recommendedName>
        <fullName evidence="2">MADF domain-containing protein</fullName>
    </recommendedName>
</protein>
<comment type="caution">
    <text evidence="3">The sequence shown here is derived from an EMBL/GenBank/DDBJ whole genome shotgun (WGS) entry which is preliminary data.</text>
</comment>
<feature type="domain" description="MADF" evidence="2">
    <location>
        <begin position="15"/>
        <end position="113"/>
    </location>
</feature>
<accession>A0AAD9V5D0</accession>
<proteinExistence type="predicted"/>
<dbReference type="EMBL" id="JARQWQ010000031">
    <property type="protein sequence ID" value="KAK2561874.1"/>
    <property type="molecule type" value="Genomic_DNA"/>
</dbReference>
<evidence type="ECO:0000256" key="1">
    <source>
        <dbReference type="SAM" id="MobiDB-lite"/>
    </source>
</evidence>
<dbReference type="PANTHER" id="PTHR21505">
    <property type="entry name" value="MADF DOMAIN-CONTAINING PROTEIN-RELATED"/>
    <property type="match status" value="1"/>
</dbReference>
<reference evidence="3" key="1">
    <citation type="journal article" date="2023" name="G3 (Bethesda)">
        <title>Whole genome assembly and annotation of the endangered Caribbean coral Acropora cervicornis.</title>
        <authorList>
            <person name="Selwyn J.D."/>
            <person name="Vollmer S.V."/>
        </authorList>
    </citation>
    <scope>NUCLEOTIDE SEQUENCE</scope>
    <source>
        <strain evidence="3">K2</strain>
    </source>
</reference>
<dbReference type="AlphaFoldDB" id="A0AAD9V5D0"/>
<evidence type="ECO:0000313" key="4">
    <source>
        <dbReference type="Proteomes" id="UP001249851"/>
    </source>
</evidence>
<reference evidence="3" key="2">
    <citation type="journal article" date="2023" name="Science">
        <title>Genomic signatures of disease resistance in endangered staghorn corals.</title>
        <authorList>
            <person name="Vollmer S.V."/>
            <person name="Selwyn J.D."/>
            <person name="Despard B.A."/>
            <person name="Roesel C.L."/>
        </authorList>
    </citation>
    <scope>NUCLEOTIDE SEQUENCE</scope>
    <source>
        <strain evidence="3">K2</strain>
    </source>
</reference>
<feature type="region of interest" description="Disordered" evidence="1">
    <location>
        <begin position="119"/>
        <end position="176"/>
    </location>
</feature>
<dbReference type="InterPro" id="IPR006578">
    <property type="entry name" value="MADF-dom"/>
</dbReference>
<dbReference type="Proteomes" id="UP001249851">
    <property type="component" value="Unassembled WGS sequence"/>
</dbReference>
<evidence type="ECO:0000313" key="3">
    <source>
        <dbReference type="EMBL" id="KAK2561874.1"/>
    </source>
</evidence>
<evidence type="ECO:0000259" key="2">
    <source>
        <dbReference type="PROSITE" id="PS51029"/>
    </source>
</evidence>
<organism evidence="3 4">
    <name type="scientific">Acropora cervicornis</name>
    <name type="common">Staghorn coral</name>
    <dbReference type="NCBI Taxonomy" id="6130"/>
    <lineage>
        <taxon>Eukaryota</taxon>
        <taxon>Metazoa</taxon>
        <taxon>Cnidaria</taxon>
        <taxon>Anthozoa</taxon>
        <taxon>Hexacorallia</taxon>
        <taxon>Scleractinia</taxon>
        <taxon>Astrocoeniina</taxon>
        <taxon>Acroporidae</taxon>
        <taxon>Acropora</taxon>
    </lineage>
</organism>
<sequence>MASSTRGWTDRATSALLEALKTRESLWNTKCESYKNRNTKKKHCDEIVIIVKEDCEDIDLAAVKAKIQSLQTFYREELRKAKQSQGTCSGAKDLYVSKWKFFEECSFLEEVISSNQQTFTNISNPDSASTGDELESEIEVMETKSERSVGVSSNGSTSHPKKRKRSTESPMLESAASPLNEIAKSSSTEDHWDVFGKDVANFLRSLPNKDLQRQVKFAIQSSIFQTTEPPRPTYATYNFPDESCHGLYPTQLISATSL</sequence>
<name>A0AAD9V5D0_ACRCE</name>
<dbReference type="PROSITE" id="PS51029">
    <property type="entry name" value="MADF"/>
    <property type="match status" value="1"/>
</dbReference>
<keyword evidence="4" id="KW-1185">Reference proteome</keyword>
<dbReference type="Pfam" id="PF10545">
    <property type="entry name" value="MADF_DNA_bdg"/>
    <property type="match status" value="1"/>
</dbReference>
<dbReference type="SMART" id="SM00595">
    <property type="entry name" value="MADF"/>
    <property type="match status" value="1"/>
</dbReference>